<evidence type="ECO:0000313" key="2">
    <source>
        <dbReference type="Proteomes" id="UP000319848"/>
    </source>
</evidence>
<protein>
    <submittedName>
        <fullName evidence="1">Uncharacterized protein</fullName>
    </submittedName>
</protein>
<gene>
    <name evidence="1" type="ORF">IP98_02960</name>
</gene>
<proteinExistence type="predicted"/>
<reference evidence="1 2" key="1">
    <citation type="journal article" date="2015" name="Stand. Genomic Sci.">
        <title>Genomic Encyclopedia of Bacterial and Archaeal Type Strains, Phase III: the genomes of soil and plant-associated and newly described type strains.</title>
        <authorList>
            <person name="Whitman W.B."/>
            <person name="Woyke T."/>
            <person name="Klenk H.P."/>
            <person name="Zhou Y."/>
            <person name="Lilburn T.G."/>
            <person name="Beck B.J."/>
            <person name="De Vos P."/>
            <person name="Vandamme P."/>
            <person name="Eisen J.A."/>
            <person name="Garrity G."/>
            <person name="Hugenholtz P."/>
            <person name="Kyrpides N.C."/>
        </authorList>
    </citation>
    <scope>NUCLEOTIDE SEQUENCE [LARGE SCALE GENOMIC DNA]</scope>
    <source>
        <strain evidence="1 2">CGMCC 1.7270</strain>
    </source>
</reference>
<dbReference type="Proteomes" id="UP000319848">
    <property type="component" value="Unassembled WGS sequence"/>
</dbReference>
<dbReference type="EMBL" id="VLKQ01000028">
    <property type="protein sequence ID" value="TWI07385.1"/>
    <property type="molecule type" value="Genomic_DNA"/>
</dbReference>
<dbReference type="RefSeq" id="WP_023569850.1">
    <property type="nucleotide sequence ID" value="NZ_AVBI01000005.1"/>
</dbReference>
<name>V6S4B2_9FLAO</name>
<sequence length="288" mass="34677">MKRIILIVFLITFSKIYSQKIEKKIGAYKITEVGYSFDNENEKRKISKSEFYYNDFGKILEKITYGRHHYNKLNIIGRIEQFYYNKDKLELSKSYSSSCKTCDYYQLYTKYIYDENNVLIKENSYYSENDSLFMTISYVVKPNLKETHFSESTFYQKIYDSQNRIIQLNQIFEDTKKIRWQYLYEYIDSCKIGNFQTYYGDGRENYKQEIECFDSQNRIISKEIIDGSKTKILYLYSKEGLLKEIKEYQSFSDREYKLKYILKFKIKGKTAKLNGEILSKINTELIGE</sequence>
<dbReference type="OrthoDB" id="1366691at2"/>
<keyword evidence="2" id="KW-1185">Reference proteome</keyword>
<evidence type="ECO:0000313" key="1">
    <source>
        <dbReference type="EMBL" id="TWI07385.1"/>
    </source>
</evidence>
<organism evidence="1 2">
    <name type="scientific">Flavobacterium cauense R2A-7</name>
    <dbReference type="NCBI Taxonomy" id="1341154"/>
    <lineage>
        <taxon>Bacteria</taxon>
        <taxon>Pseudomonadati</taxon>
        <taxon>Bacteroidota</taxon>
        <taxon>Flavobacteriia</taxon>
        <taxon>Flavobacteriales</taxon>
        <taxon>Flavobacteriaceae</taxon>
        <taxon>Flavobacterium</taxon>
    </lineage>
</organism>
<dbReference type="STRING" id="1341154.FCR2A7T_06770"/>
<dbReference type="AlphaFoldDB" id="V6S4B2"/>
<accession>V6S4B2</accession>
<comment type="caution">
    <text evidence="1">The sequence shown here is derived from an EMBL/GenBank/DDBJ whole genome shotgun (WGS) entry which is preliminary data.</text>
</comment>